<dbReference type="Proteomes" id="UP000239089">
    <property type="component" value="Unassembled WGS sequence"/>
</dbReference>
<gene>
    <name evidence="4" type="ORF">CCR94_16810</name>
</gene>
<dbReference type="GO" id="GO:0016020">
    <property type="term" value="C:membrane"/>
    <property type="evidence" value="ECO:0007669"/>
    <property type="project" value="TreeGrafter"/>
</dbReference>
<dbReference type="OrthoDB" id="9796461at2"/>
<protein>
    <recommendedName>
        <fullName evidence="3">Acyltransferase 3 domain-containing protein</fullName>
    </recommendedName>
</protein>
<dbReference type="AlphaFoldDB" id="A0A2S6N2I9"/>
<dbReference type="Pfam" id="PF01757">
    <property type="entry name" value="Acyl_transf_3"/>
    <property type="match status" value="1"/>
</dbReference>
<evidence type="ECO:0000256" key="2">
    <source>
        <dbReference type="SAM" id="Phobius"/>
    </source>
</evidence>
<evidence type="ECO:0000256" key="1">
    <source>
        <dbReference type="SAM" id="MobiDB-lite"/>
    </source>
</evidence>
<feature type="transmembrane region" description="Helical" evidence="2">
    <location>
        <begin position="63"/>
        <end position="86"/>
    </location>
</feature>
<dbReference type="InterPro" id="IPR050879">
    <property type="entry name" value="Acyltransferase_3"/>
</dbReference>
<dbReference type="PANTHER" id="PTHR23028">
    <property type="entry name" value="ACETYLTRANSFERASE"/>
    <property type="match status" value="1"/>
</dbReference>
<feature type="transmembrane region" description="Helical" evidence="2">
    <location>
        <begin position="107"/>
        <end position="131"/>
    </location>
</feature>
<evidence type="ECO:0000259" key="3">
    <source>
        <dbReference type="Pfam" id="PF01757"/>
    </source>
</evidence>
<feature type="domain" description="Acyltransferase 3" evidence="3">
    <location>
        <begin position="26"/>
        <end position="185"/>
    </location>
</feature>
<accession>A0A2S6N2I9</accession>
<keyword evidence="2" id="KW-0472">Membrane</keyword>
<keyword evidence="2" id="KW-0812">Transmembrane</keyword>
<name>A0A2S6N2I9_9HYPH</name>
<reference evidence="4 5" key="1">
    <citation type="journal article" date="2018" name="Arch. Microbiol.">
        <title>New insights into the metabolic potential of the phototrophic purple bacterium Rhodopila globiformis DSM 161(T) from its draft genome sequence and evidence for a vanadium-dependent nitrogenase.</title>
        <authorList>
            <person name="Imhoff J.F."/>
            <person name="Rahn T."/>
            <person name="Kunzel S."/>
            <person name="Neulinger S.C."/>
        </authorList>
    </citation>
    <scope>NUCLEOTIDE SEQUENCE [LARGE SCALE GENOMIC DNA]</scope>
    <source>
        <strain evidence="4 5">DSM 16996</strain>
    </source>
</reference>
<proteinExistence type="predicted"/>
<organism evidence="4 5">
    <name type="scientific">Rhodoblastus sphagnicola</name>
    <dbReference type="NCBI Taxonomy" id="333368"/>
    <lineage>
        <taxon>Bacteria</taxon>
        <taxon>Pseudomonadati</taxon>
        <taxon>Pseudomonadota</taxon>
        <taxon>Alphaproteobacteria</taxon>
        <taxon>Hyphomicrobiales</taxon>
        <taxon>Rhodoblastaceae</taxon>
        <taxon>Rhodoblastus</taxon>
    </lineage>
</organism>
<feature type="region of interest" description="Disordered" evidence="1">
    <location>
        <begin position="198"/>
        <end position="223"/>
    </location>
</feature>
<feature type="transmembrane region" description="Helical" evidence="2">
    <location>
        <begin position="151"/>
        <end position="174"/>
    </location>
</feature>
<evidence type="ECO:0000313" key="5">
    <source>
        <dbReference type="Proteomes" id="UP000239089"/>
    </source>
</evidence>
<dbReference type="GO" id="GO:0000271">
    <property type="term" value="P:polysaccharide biosynthetic process"/>
    <property type="evidence" value="ECO:0007669"/>
    <property type="project" value="TreeGrafter"/>
</dbReference>
<dbReference type="PANTHER" id="PTHR23028:SF53">
    <property type="entry name" value="ACYL_TRANSF_3 DOMAIN-CONTAINING PROTEIN"/>
    <property type="match status" value="1"/>
</dbReference>
<keyword evidence="2" id="KW-1133">Transmembrane helix</keyword>
<evidence type="ECO:0000313" key="4">
    <source>
        <dbReference type="EMBL" id="PPQ28837.1"/>
    </source>
</evidence>
<dbReference type="InterPro" id="IPR002656">
    <property type="entry name" value="Acyl_transf_3_dom"/>
</dbReference>
<dbReference type="RefSeq" id="WP_104509008.1">
    <property type="nucleotide sequence ID" value="NZ_JACIGC010000013.1"/>
</dbReference>
<dbReference type="EMBL" id="NHSJ01000102">
    <property type="protein sequence ID" value="PPQ28837.1"/>
    <property type="molecule type" value="Genomic_DNA"/>
</dbReference>
<keyword evidence="5" id="KW-1185">Reference proteome</keyword>
<dbReference type="GO" id="GO:0016747">
    <property type="term" value="F:acyltransferase activity, transferring groups other than amino-acyl groups"/>
    <property type="evidence" value="ECO:0007669"/>
    <property type="project" value="InterPro"/>
</dbReference>
<comment type="caution">
    <text evidence="4">The sequence shown here is derived from an EMBL/GenBank/DDBJ whole genome shotgun (WGS) entry which is preliminary data.</text>
</comment>
<sequence length="223" mass="24657">MRLLGRCFLDWGPMAISTPKWGYSPALDQLRFLAATLVLFHHFKPFSEISKGASGLRYMGDLWLQHGGVGVSLFIVLTGFLFSMIFDAGRLPVHYGRFIAKRALRIVPMYLIVMFLLMTQIRETWTAGAFLNFALFQVNAGDHMSGFGNDFLPIGSIWTIGVEFQFYLMFPLLIAAVPAYDWRRICGVCSRSCCSGSCSAPGRSDPPPITTSTTPCSAVSTSS</sequence>